<evidence type="ECO:0000313" key="2">
    <source>
        <dbReference type="EMBL" id="GFZ02567.1"/>
    </source>
</evidence>
<comment type="caution">
    <text evidence="2">The sequence shown here is derived from an EMBL/GenBank/DDBJ whole genome shotgun (WGS) entry which is preliminary data.</text>
</comment>
<name>A0A7J0FVW1_9ERIC</name>
<feature type="compositionally biased region" description="Polar residues" evidence="1">
    <location>
        <begin position="61"/>
        <end position="119"/>
    </location>
</feature>
<evidence type="ECO:0000313" key="3">
    <source>
        <dbReference type="Proteomes" id="UP000585474"/>
    </source>
</evidence>
<dbReference type="OrthoDB" id="10257275at2759"/>
<proteinExistence type="predicted"/>
<sequence>MQSTNFSSSQWFYSLRSCARRPKFILCTGGNPLAYIPTYSSQDTTSSGLLSGNIWRNLSSWMPQRETSPQSAEDSNTFPGRAQTFGSGRSQGVSTVNSDSSLQARLLDSGNSPNRTSDPAATDAEQHIINSR</sequence>
<dbReference type="AlphaFoldDB" id="A0A7J0FVW1"/>
<dbReference type="Proteomes" id="UP000585474">
    <property type="component" value="Unassembled WGS sequence"/>
</dbReference>
<protein>
    <submittedName>
        <fullName evidence="2">RHOMBOID-like protein 15</fullName>
    </submittedName>
</protein>
<feature type="region of interest" description="Disordered" evidence="1">
    <location>
        <begin position="61"/>
        <end position="132"/>
    </location>
</feature>
<gene>
    <name evidence="2" type="ORF">Acr_15g0011750</name>
</gene>
<dbReference type="EMBL" id="BJWL01000015">
    <property type="protein sequence ID" value="GFZ02567.1"/>
    <property type="molecule type" value="Genomic_DNA"/>
</dbReference>
<organism evidence="2 3">
    <name type="scientific">Actinidia rufa</name>
    <dbReference type="NCBI Taxonomy" id="165716"/>
    <lineage>
        <taxon>Eukaryota</taxon>
        <taxon>Viridiplantae</taxon>
        <taxon>Streptophyta</taxon>
        <taxon>Embryophyta</taxon>
        <taxon>Tracheophyta</taxon>
        <taxon>Spermatophyta</taxon>
        <taxon>Magnoliopsida</taxon>
        <taxon>eudicotyledons</taxon>
        <taxon>Gunneridae</taxon>
        <taxon>Pentapetalae</taxon>
        <taxon>asterids</taxon>
        <taxon>Ericales</taxon>
        <taxon>Actinidiaceae</taxon>
        <taxon>Actinidia</taxon>
    </lineage>
</organism>
<evidence type="ECO:0000256" key="1">
    <source>
        <dbReference type="SAM" id="MobiDB-lite"/>
    </source>
</evidence>
<accession>A0A7J0FVW1</accession>
<keyword evidence="3" id="KW-1185">Reference proteome</keyword>
<reference evidence="2 3" key="1">
    <citation type="submission" date="2019-07" db="EMBL/GenBank/DDBJ databases">
        <title>De Novo Assembly of kiwifruit Actinidia rufa.</title>
        <authorList>
            <person name="Sugita-Konishi S."/>
            <person name="Sato K."/>
            <person name="Mori E."/>
            <person name="Abe Y."/>
            <person name="Kisaki G."/>
            <person name="Hamano K."/>
            <person name="Suezawa K."/>
            <person name="Otani M."/>
            <person name="Fukuda T."/>
            <person name="Manabe T."/>
            <person name="Gomi K."/>
            <person name="Tabuchi M."/>
            <person name="Akimitsu K."/>
            <person name="Kataoka I."/>
        </authorList>
    </citation>
    <scope>NUCLEOTIDE SEQUENCE [LARGE SCALE GENOMIC DNA]</scope>
    <source>
        <strain evidence="3">cv. Fuchu</strain>
    </source>
</reference>